<feature type="region of interest" description="Disordered" evidence="7">
    <location>
        <begin position="383"/>
        <end position="440"/>
    </location>
</feature>
<reference evidence="11" key="1">
    <citation type="submission" date="2016-10" db="EMBL/GenBank/DDBJ databases">
        <authorList>
            <person name="Varghese N."/>
            <person name="Submissions S."/>
        </authorList>
    </citation>
    <scope>NUCLEOTIDE SEQUENCE [LARGE SCALE GENOMIC DNA]</scope>
    <source>
        <strain evidence="11">DSM 45413</strain>
    </source>
</reference>
<organism evidence="10 11">
    <name type="scientific">Trujillonella endophytica</name>
    <dbReference type="NCBI Taxonomy" id="673521"/>
    <lineage>
        <taxon>Bacteria</taxon>
        <taxon>Bacillati</taxon>
        <taxon>Actinomycetota</taxon>
        <taxon>Actinomycetes</taxon>
        <taxon>Geodermatophilales</taxon>
        <taxon>Geodermatophilaceae</taxon>
        <taxon>Trujillonella</taxon>
    </lineage>
</organism>
<name>A0A1H8W2D8_9ACTN</name>
<accession>A0A1H8W2D8</accession>
<feature type="domain" description="Protein kinase" evidence="9">
    <location>
        <begin position="14"/>
        <end position="276"/>
    </location>
</feature>
<keyword evidence="8" id="KW-0812">Transmembrane</keyword>
<evidence type="ECO:0000259" key="9">
    <source>
        <dbReference type="PROSITE" id="PS50011"/>
    </source>
</evidence>
<evidence type="ECO:0000256" key="3">
    <source>
        <dbReference type="ARBA" id="ARBA00022679"/>
    </source>
</evidence>
<keyword evidence="11" id="KW-1185">Reference proteome</keyword>
<dbReference type="InterPro" id="IPR011009">
    <property type="entry name" value="Kinase-like_dom_sf"/>
</dbReference>
<keyword evidence="8" id="KW-0472">Membrane</keyword>
<feature type="compositionally biased region" description="Low complexity" evidence="7">
    <location>
        <begin position="414"/>
        <end position="440"/>
    </location>
</feature>
<dbReference type="PROSITE" id="PS00108">
    <property type="entry name" value="PROTEIN_KINASE_ST"/>
    <property type="match status" value="1"/>
</dbReference>
<dbReference type="PANTHER" id="PTHR43289">
    <property type="entry name" value="MITOGEN-ACTIVATED PROTEIN KINASE KINASE KINASE 20-RELATED"/>
    <property type="match status" value="1"/>
</dbReference>
<evidence type="ECO:0000256" key="6">
    <source>
        <dbReference type="ARBA" id="ARBA00022840"/>
    </source>
</evidence>
<dbReference type="Proteomes" id="UP000198960">
    <property type="component" value="Unassembled WGS sequence"/>
</dbReference>
<evidence type="ECO:0000256" key="1">
    <source>
        <dbReference type="ARBA" id="ARBA00012513"/>
    </source>
</evidence>
<evidence type="ECO:0000256" key="2">
    <source>
        <dbReference type="ARBA" id="ARBA00022527"/>
    </source>
</evidence>
<keyword evidence="2 10" id="KW-0723">Serine/threonine-protein kinase</keyword>
<dbReference type="Pfam" id="PF00069">
    <property type="entry name" value="Pkinase"/>
    <property type="match status" value="1"/>
</dbReference>
<dbReference type="RefSeq" id="WP_211435740.1">
    <property type="nucleotide sequence ID" value="NZ_FOEE01000015.1"/>
</dbReference>
<dbReference type="InterPro" id="IPR008271">
    <property type="entry name" value="Ser/Thr_kinase_AS"/>
</dbReference>
<dbReference type="CDD" id="cd14014">
    <property type="entry name" value="STKc_PknB_like"/>
    <property type="match status" value="1"/>
</dbReference>
<keyword evidence="4" id="KW-0547">Nucleotide-binding</keyword>
<keyword evidence="3" id="KW-0808">Transferase</keyword>
<evidence type="ECO:0000313" key="11">
    <source>
        <dbReference type="Proteomes" id="UP000198960"/>
    </source>
</evidence>
<evidence type="ECO:0000313" key="10">
    <source>
        <dbReference type="EMBL" id="SEP21802.1"/>
    </source>
</evidence>
<evidence type="ECO:0000256" key="8">
    <source>
        <dbReference type="SAM" id="Phobius"/>
    </source>
</evidence>
<dbReference type="STRING" id="673521.SAMN05660991_04005"/>
<dbReference type="GO" id="GO:0005524">
    <property type="term" value="F:ATP binding"/>
    <property type="evidence" value="ECO:0007669"/>
    <property type="project" value="UniProtKB-KW"/>
</dbReference>
<feature type="compositionally biased region" description="Pro residues" evidence="7">
    <location>
        <begin position="319"/>
        <end position="343"/>
    </location>
</feature>
<dbReference type="SMART" id="SM00220">
    <property type="entry name" value="S_TKc"/>
    <property type="match status" value="1"/>
</dbReference>
<evidence type="ECO:0000256" key="4">
    <source>
        <dbReference type="ARBA" id="ARBA00022741"/>
    </source>
</evidence>
<dbReference type="EC" id="2.7.11.1" evidence="1"/>
<dbReference type="Gene3D" id="3.30.200.20">
    <property type="entry name" value="Phosphorylase Kinase, domain 1"/>
    <property type="match status" value="1"/>
</dbReference>
<dbReference type="InterPro" id="IPR000719">
    <property type="entry name" value="Prot_kinase_dom"/>
</dbReference>
<dbReference type="AlphaFoldDB" id="A0A1H8W2D8"/>
<keyword evidence="6" id="KW-0067">ATP-binding</keyword>
<feature type="transmembrane region" description="Helical" evidence="8">
    <location>
        <begin position="356"/>
        <end position="377"/>
    </location>
</feature>
<evidence type="ECO:0000256" key="7">
    <source>
        <dbReference type="SAM" id="MobiDB-lite"/>
    </source>
</evidence>
<protein>
    <recommendedName>
        <fullName evidence="1">non-specific serine/threonine protein kinase</fullName>
        <ecNumber evidence="1">2.7.11.1</ecNumber>
    </recommendedName>
</protein>
<dbReference type="PROSITE" id="PS50011">
    <property type="entry name" value="PROTEIN_KINASE_DOM"/>
    <property type="match status" value="1"/>
</dbReference>
<evidence type="ECO:0000256" key="5">
    <source>
        <dbReference type="ARBA" id="ARBA00022777"/>
    </source>
</evidence>
<feature type="region of interest" description="Disordered" evidence="7">
    <location>
        <begin position="291"/>
        <end position="351"/>
    </location>
</feature>
<dbReference type="GO" id="GO:0004674">
    <property type="term" value="F:protein serine/threonine kinase activity"/>
    <property type="evidence" value="ECO:0007669"/>
    <property type="project" value="UniProtKB-KW"/>
</dbReference>
<dbReference type="SUPFAM" id="SSF56112">
    <property type="entry name" value="Protein kinase-like (PK-like)"/>
    <property type="match status" value="1"/>
</dbReference>
<gene>
    <name evidence="10" type="ORF">SAMN05660991_04005</name>
</gene>
<dbReference type="Gene3D" id="1.10.510.10">
    <property type="entry name" value="Transferase(Phosphotransferase) domain 1"/>
    <property type="match status" value="1"/>
</dbReference>
<sequence>MQVIGPGHLVSGRYRLLAQIAGGGMGTVWRARDELLGRQVAVKQILPPPGADEEVVDQQRQRALREGRIAARLSHPHAISVYDVATDGGQPWLVMEYLPSRSLAQVLFDDGPLPPELVAQIGAQVADALTATHVAGIVHRDVKPANVLVGQGEDVEGLVKITDFGISHAIGDVTLTQTGQITGTPAFLAPEVAQGTEMSEASDVFSLGATLYTCLEGEPPFGMDDNALRLLHRVAGGGVRPPARAGSLAAPLMEMLADDPAARPTMSQVRDRLAVLAAGRDGDPTTVLLARTELRPAPDRMRTASLPAGDRRADVVPPAAGPATPPAAAPTPLPPRPPAPVPVAAPAGTPAGRRRWPLVVAGLVLLLLIGGGVAWLVSTGGDGDGETADPAASSSSAPATTDSPEQSREPAPTSATGEEPAPSEETTPTTATSTPPGDPAAEVQQTLERYYDLLPDDTETAYELTGPSLRAQVGYGSYAGFFGTWSEVRLVDVRNVSVEGDRITATTDVEFVRPGEQVVETHAVTLVRDGDGGLLVDLDVLA</sequence>
<dbReference type="PANTHER" id="PTHR43289:SF6">
    <property type="entry name" value="SERINE_THREONINE-PROTEIN KINASE NEKL-3"/>
    <property type="match status" value="1"/>
</dbReference>
<feature type="compositionally biased region" description="Basic and acidic residues" evidence="7">
    <location>
        <begin position="292"/>
        <end position="302"/>
    </location>
</feature>
<keyword evidence="8" id="KW-1133">Transmembrane helix</keyword>
<feature type="compositionally biased region" description="Low complexity" evidence="7">
    <location>
        <begin position="388"/>
        <end position="404"/>
    </location>
</feature>
<keyword evidence="5 10" id="KW-0418">Kinase</keyword>
<dbReference type="EMBL" id="FOEE01000015">
    <property type="protein sequence ID" value="SEP21802.1"/>
    <property type="molecule type" value="Genomic_DNA"/>
</dbReference>
<proteinExistence type="predicted"/>